<keyword evidence="2 3" id="KW-0808">Transferase</keyword>
<dbReference type="GO" id="GO:0003676">
    <property type="term" value="F:nucleic acid binding"/>
    <property type="evidence" value="ECO:0007669"/>
    <property type="project" value="InterPro"/>
</dbReference>
<dbReference type="CDD" id="cd02440">
    <property type="entry name" value="AdoMet_MTases"/>
    <property type="match status" value="1"/>
</dbReference>
<dbReference type="PATRIC" id="fig|1125712.3.peg.936"/>
<dbReference type="AlphaFoldDB" id="U2TQG9"/>
<dbReference type="Proteomes" id="UP000016638">
    <property type="component" value="Unassembled WGS sequence"/>
</dbReference>
<organism evidence="3 4">
    <name type="scientific">Olsenella profusa F0195</name>
    <dbReference type="NCBI Taxonomy" id="1125712"/>
    <lineage>
        <taxon>Bacteria</taxon>
        <taxon>Bacillati</taxon>
        <taxon>Actinomycetota</taxon>
        <taxon>Coriobacteriia</taxon>
        <taxon>Coriobacteriales</taxon>
        <taxon>Atopobiaceae</taxon>
        <taxon>Olsenella</taxon>
    </lineage>
</organism>
<dbReference type="PIRSF" id="PIRSF004553">
    <property type="entry name" value="CHP00095"/>
    <property type="match status" value="1"/>
</dbReference>
<accession>U2TQG9</accession>
<keyword evidence="4" id="KW-1185">Reference proteome</keyword>
<dbReference type="Pfam" id="PF03602">
    <property type="entry name" value="Cons_hypoth95"/>
    <property type="match status" value="1"/>
</dbReference>
<dbReference type="NCBIfam" id="TIGR00095">
    <property type="entry name" value="16S rRNA (guanine(966)-N(2))-methyltransferase RsmD"/>
    <property type="match status" value="1"/>
</dbReference>
<dbReference type="PANTHER" id="PTHR43542">
    <property type="entry name" value="METHYLTRANSFERASE"/>
    <property type="match status" value="1"/>
</dbReference>
<reference evidence="3 4" key="1">
    <citation type="submission" date="2013-08" db="EMBL/GenBank/DDBJ databases">
        <authorList>
            <person name="Durkin A.S."/>
            <person name="Haft D.R."/>
            <person name="McCorrison J."/>
            <person name="Torralba M."/>
            <person name="Gillis M."/>
            <person name="Haft D.H."/>
            <person name="Methe B."/>
            <person name="Sutton G."/>
            <person name="Nelson K.E."/>
        </authorList>
    </citation>
    <scope>NUCLEOTIDE SEQUENCE [LARGE SCALE GENOMIC DNA]</scope>
    <source>
        <strain evidence="3 4">F0195</strain>
    </source>
</reference>
<dbReference type="InterPro" id="IPR004398">
    <property type="entry name" value="RNA_MeTrfase_RsmD"/>
</dbReference>
<name>U2TQG9_9ACTN</name>
<dbReference type="EMBL" id="AWEZ01000043">
    <property type="protein sequence ID" value="ERL08675.1"/>
    <property type="molecule type" value="Genomic_DNA"/>
</dbReference>
<dbReference type="eggNOG" id="COG0742">
    <property type="taxonomic scope" value="Bacteria"/>
</dbReference>
<dbReference type="Gene3D" id="3.40.50.150">
    <property type="entry name" value="Vaccinia Virus protein VP39"/>
    <property type="match status" value="1"/>
</dbReference>
<dbReference type="STRING" id="1125712.HMPREF1316_0307"/>
<evidence type="ECO:0000313" key="3">
    <source>
        <dbReference type="EMBL" id="ERL08675.1"/>
    </source>
</evidence>
<dbReference type="SUPFAM" id="SSF53335">
    <property type="entry name" value="S-adenosyl-L-methionine-dependent methyltransferases"/>
    <property type="match status" value="1"/>
</dbReference>
<dbReference type="GO" id="GO:0052913">
    <property type="term" value="F:16S rRNA (guanine(966)-N(2))-methyltransferase activity"/>
    <property type="evidence" value="ECO:0007669"/>
    <property type="project" value="UniProtKB-EC"/>
</dbReference>
<dbReference type="PANTHER" id="PTHR43542:SF1">
    <property type="entry name" value="METHYLTRANSFERASE"/>
    <property type="match status" value="1"/>
</dbReference>
<gene>
    <name evidence="3" type="primary">rsmD</name>
    <name evidence="3" type="ORF">HMPREF1316_0307</name>
</gene>
<comment type="caution">
    <text evidence="3">The sequence shown here is derived from an EMBL/GenBank/DDBJ whole genome shotgun (WGS) entry which is preliminary data.</text>
</comment>
<sequence>MIRMRIVGGAWRGRAIAAPEGRHTRPTTERMRESLASMVLSACGLDLSGLRVLDAFAGSGAVGLELLSRGAARCTFVERDRRAANVVRSNARSLGALDVATIVCADVTRLASGPIEGGPFALVVLDPPYAVDADVVSRLVGDLVQAGALTGRALVAYEHEGTRPGLSLPGFSVLRERTHGITAVTLFHRKEAHE</sequence>
<dbReference type="InterPro" id="IPR029063">
    <property type="entry name" value="SAM-dependent_MTases_sf"/>
</dbReference>
<evidence type="ECO:0000256" key="1">
    <source>
        <dbReference type="ARBA" id="ARBA00022603"/>
    </source>
</evidence>
<evidence type="ECO:0000256" key="2">
    <source>
        <dbReference type="ARBA" id="ARBA00022679"/>
    </source>
</evidence>
<dbReference type="EC" id="2.1.1.171" evidence="3"/>
<keyword evidence="1 3" id="KW-0489">Methyltransferase</keyword>
<evidence type="ECO:0000313" key="4">
    <source>
        <dbReference type="Proteomes" id="UP000016638"/>
    </source>
</evidence>
<dbReference type="PROSITE" id="PS00092">
    <property type="entry name" value="N6_MTASE"/>
    <property type="match status" value="1"/>
</dbReference>
<protein>
    <submittedName>
        <fullName evidence="3">16S rRNA (Guanine(966)-N(2))-methyltransferase RsmD</fullName>
        <ecNumber evidence="3">2.1.1.171</ecNumber>
    </submittedName>
</protein>
<dbReference type="InterPro" id="IPR002052">
    <property type="entry name" value="DNA_methylase_N6_adenine_CS"/>
</dbReference>
<proteinExistence type="predicted"/>